<reference evidence="1 2" key="1">
    <citation type="journal article" date="2020" name="Front. Microbiol.">
        <title>Single-cell genomics of novel Actinobacteria with the Wood-Ljungdahl pathway discovered in a serpentinizing system.</title>
        <authorList>
            <person name="Merino N."/>
            <person name="Kawai M."/>
            <person name="Boyd E.S."/>
            <person name="Colman D.R."/>
            <person name="McGlynn S.E."/>
            <person name="Nealson K.H."/>
            <person name="Kurokawa K."/>
            <person name="Hongoh Y."/>
        </authorList>
    </citation>
    <scope>NUCLEOTIDE SEQUENCE [LARGE SCALE GENOMIC DNA]</scope>
    <source>
        <strain evidence="1 2">S42</strain>
    </source>
</reference>
<protein>
    <submittedName>
        <fullName evidence="1">Uncharacterized protein</fullName>
    </submittedName>
</protein>
<evidence type="ECO:0000313" key="1">
    <source>
        <dbReference type="EMBL" id="GFP32787.1"/>
    </source>
</evidence>
<comment type="caution">
    <text evidence="1">The sequence shown here is derived from an EMBL/GenBank/DDBJ whole genome shotgun (WGS) entry which is preliminary data.</text>
</comment>
<proteinExistence type="predicted"/>
<sequence length="26" mass="2945">QNGRIYELSSDINELGDIDPNLKLEV</sequence>
<gene>
    <name evidence="1" type="ORF">HKBW3S42_01095</name>
</gene>
<accession>A0A6V8PKK4</accession>
<dbReference type="Proteomes" id="UP000568877">
    <property type="component" value="Unassembled WGS sequence"/>
</dbReference>
<organism evidence="1 2">
    <name type="scientific">Candidatus Hakubella thermalkaliphila</name>
    <dbReference type="NCBI Taxonomy" id="2754717"/>
    <lineage>
        <taxon>Bacteria</taxon>
        <taxon>Bacillati</taxon>
        <taxon>Actinomycetota</taxon>
        <taxon>Actinomycetota incertae sedis</taxon>
        <taxon>Candidatus Hakubellales</taxon>
        <taxon>Candidatus Hakubellaceae</taxon>
        <taxon>Candidatus Hakubella</taxon>
    </lineage>
</organism>
<feature type="non-terminal residue" evidence="1">
    <location>
        <position position="1"/>
    </location>
</feature>
<dbReference type="AlphaFoldDB" id="A0A6V8PKK4"/>
<name>A0A6V8PKK4_9ACTN</name>
<evidence type="ECO:0000313" key="2">
    <source>
        <dbReference type="Proteomes" id="UP000568877"/>
    </source>
</evidence>
<dbReference type="EMBL" id="BLSA01000154">
    <property type="protein sequence ID" value="GFP32787.1"/>
    <property type="molecule type" value="Genomic_DNA"/>
</dbReference>